<organism evidence="1 2">
    <name type="scientific">Pseudomarimonas salicorniae</name>
    <dbReference type="NCBI Taxonomy" id="2933270"/>
    <lineage>
        <taxon>Bacteria</taxon>
        <taxon>Pseudomonadati</taxon>
        <taxon>Pseudomonadota</taxon>
        <taxon>Gammaproteobacteria</taxon>
        <taxon>Lysobacterales</taxon>
        <taxon>Lysobacteraceae</taxon>
        <taxon>Pseudomarimonas</taxon>
    </lineage>
</organism>
<keyword evidence="2" id="KW-1185">Reference proteome</keyword>
<proteinExistence type="predicted"/>
<dbReference type="RefSeq" id="WP_248208999.1">
    <property type="nucleotide sequence ID" value="NZ_JALNMH010000008.1"/>
</dbReference>
<comment type="caution">
    <text evidence="1">The sequence shown here is derived from an EMBL/GenBank/DDBJ whole genome shotgun (WGS) entry which is preliminary data.</text>
</comment>
<dbReference type="InterPro" id="IPR029069">
    <property type="entry name" value="HotDog_dom_sf"/>
</dbReference>
<dbReference type="Proteomes" id="UP001431449">
    <property type="component" value="Unassembled WGS sequence"/>
</dbReference>
<accession>A0ABT0GJ75</accession>
<evidence type="ECO:0000313" key="1">
    <source>
        <dbReference type="EMBL" id="MCK7594060.1"/>
    </source>
</evidence>
<protein>
    <recommendedName>
        <fullName evidence="3">Thioesterase-like superfamily protein</fullName>
    </recommendedName>
</protein>
<evidence type="ECO:0000313" key="2">
    <source>
        <dbReference type="Proteomes" id="UP001431449"/>
    </source>
</evidence>
<reference evidence="1" key="1">
    <citation type="submission" date="2022-04" db="EMBL/GenBank/DDBJ databases">
        <title>Lysobacter sp. CAU 1642 isolated from sea sand.</title>
        <authorList>
            <person name="Kim W."/>
        </authorList>
    </citation>
    <scope>NUCLEOTIDE SEQUENCE</scope>
    <source>
        <strain evidence="1">CAU 1642</strain>
    </source>
</reference>
<gene>
    <name evidence="1" type="ORF">M0G41_10285</name>
</gene>
<sequence length="240" mass="25465">MDVLHIDSRFCGPPRSGNGGYSCGLLGREIDGAATVRLLKPPPLDRPLQLRREGLQLRLVDGDTVIAQGGGALLEIEAPEAPDAASCREAAKHYVGFREHPFPTCFVCGPQRDEGDGLRIFPGRIDGRDLVAAPWTPAQNLGDAQGRVRPEFLWSALDCTGFFAFAPLPDGAPALLGELTARIDDPPKVGEPCIAAGWQLGSEGRKRFAGSAVYGSDGRVLALARATWIVMQPGAAGATR</sequence>
<name>A0ABT0GJ75_9GAMM</name>
<dbReference type="CDD" id="cd03440">
    <property type="entry name" value="hot_dog"/>
    <property type="match status" value="1"/>
</dbReference>
<dbReference type="EMBL" id="JALNMH010000008">
    <property type="protein sequence ID" value="MCK7594060.1"/>
    <property type="molecule type" value="Genomic_DNA"/>
</dbReference>
<dbReference type="Gene3D" id="3.10.129.10">
    <property type="entry name" value="Hotdog Thioesterase"/>
    <property type="match status" value="1"/>
</dbReference>
<evidence type="ECO:0008006" key="3">
    <source>
        <dbReference type="Google" id="ProtNLM"/>
    </source>
</evidence>
<dbReference type="SUPFAM" id="SSF54637">
    <property type="entry name" value="Thioesterase/thiol ester dehydrase-isomerase"/>
    <property type="match status" value="1"/>
</dbReference>